<dbReference type="CDD" id="cd01293">
    <property type="entry name" value="Bact_CD"/>
    <property type="match status" value="1"/>
</dbReference>
<keyword evidence="2 4" id="KW-0378">Hydrolase</keyword>
<dbReference type="InterPro" id="IPR032466">
    <property type="entry name" value="Metal_Hydrolase"/>
</dbReference>
<dbReference type="AlphaFoldDB" id="E0UAN0"/>
<dbReference type="PANTHER" id="PTHR32027:SF0">
    <property type="entry name" value="CYTOSINE DEAMINASE"/>
    <property type="match status" value="1"/>
</dbReference>
<evidence type="ECO:0000259" key="3">
    <source>
        <dbReference type="Pfam" id="PF07969"/>
    </source>
</evidence>
<dbReference type="SUPFAM" id="SSF51556">
    <property type="entry name" value="Metallo-dependent hydrolases"/>
    <property type="match status" value="1"/>
</dbReference>
<dbReference type="GO" id="GO:0004131">
    <property type="term" value="F:cytosine deaminase activity"/>
    <property type="evidence" value="ECO:0007669"/>
    <property type="project" value="TreeGrafter"/>
</dbReference>
<dbReference type="FunFam" id="3.20.20.140:FF:000019">
    <property type="entry name" value="Cytosine deaminase"/>
    <property type="match status" value="1"/>
</dbReference>
<evidence type="ECO:0000313" key="5">
    <source>
        <dbReference type="Proteomes" id="UP000008206"/>
    </source>
</evidence>
<dbReference type="Proteomes" id="UP000008206">
    <property type="component" value="Chromosome"/>
</dbReference>
<dbReference type="OrthoDB" id="9815027at2"/>
<gene>
    <name evidence="4" type="ordered locus">Cyan7822_1898</name>
</gene>
<dbReference type="GO" id="GO:0046872">
    <property type="term" value="F:metal ion binding"/>
    <property type="evidence" value="ECO:0007669"/>
    <property type="project" value="UniProtKB-KW"/>
</dbReference>
<dbReference type="Pfam" id="PF07969">
    <property type="entry name" value="Amidohydro_3"/>
    <property type="match status" value="1"/>
</dbReference>
<sequence>MIPEVDSYWLINAHVPVVLLENNNFIPQTREGLCLVDLEIVGGKIQQIILASQRVALNFPRIDLEKRIVFPGFVDIHTHLDKGHIWERSPNLEGTFEEALIRVQEDSQQYWQAEDVYQRMEFGIKCSYAHGTMAIRTHIDSLGKQGEISLEVFKTLQQEWADRLTLQAVSLVSLDYYQTPYGIALADRIAEIGGILGGVAYMNPALDAQLAQVFLLAQERGLNLDFHADENGDPDSICLQKIAQTALEYQFSGSIICGHCCSLAVQPEEVVAKTLDLVKSANIGIVSLPMCNLYLQDRRSSQTPYWRGVTKVHELKQQGIAVAFASDNCRDPFYGFGDHDIKEVLTQAVRIAHLDTPYSDWCGSVTKTAADLMGLPQRGRIGVGLKADLIIFQARYFSELLSRPQADRIVLHQGQSIDTTLPKYQDLDECILFKSA</sequence>
<evidence type="ECO:0000256" key="2">
    <source>
        <dbReference type="ARBA" id="ARBA00022801"/>
    </source>
</evidence>
<name>E0UAN0_GLOV7</name>
<reference evidence="5" key="1">
    <citation type="journal article" date="2011" name="MBio">
        <title>Novel metabolic attributes of the genus Cyanothece, comprising a group of unicellular nitrogen-fixing Cyanobacteria.</title>
        <authorList>
            <person name="Bandyopadhyay A."/>
            <person name="Elvitigala T."/>
            <person name="Welsh E."/>
            <person name="Stockel J."/>
            <person name="Liberton M."/>
            <person name="Min H."/>
            <person name="Sherman L.A."/>
            <person name="Pakrasi H.B."/>
        </authorList>
    </citation>
    <scope>NUCLEOTIDE SEQUENCE [LARGE SCALE GENOMIC DNA]</scope>
    <source>
        <strain evidence="5">PCC 7822</strain>
    </source>
</reference>
<dbReference type="PANTHER" id="PTHR32027">
    <property type="entry name" value="CYTOSINE DEAMINASE"/>
    <property type="match status" value="1"/>
</dbReference>
<dbReference type="SUPFAM" id="SSF51338">
    <property type="entry name" value="Composite domain of metallo-dependent hydrolases"/>
    <property type="match status" value="1"/>
</dbReference>
<dbReference type="GO" id="GO:0006209">
    <property type="term" value="P:cytosine catabolic process"/>
    <property type="evidence" value="ECO:0007669"/>
    <property type="project" value="TreeGrafter"/>
</dbReference>
<dbReference type="Gene3D" id="2.30.40.10">
    <property type="entry name" value="Urease, subunit C, domain 1"/>
    <property type="match status" value="1"/>
</dbReference>
<organism evidence="4 5">
    <name type="scientific">Gloeothece verrucosa (strain PCC 7822)</name>
    <name type="common">Cyanothece sp. (strain PCC 7822)</name>
    <dbReference type="NCBI Taxonomy" id="497965"/>
    <lineage>
        <taxon>Bacteria</taxon>
        <taxon>Bacillati</taxon>
        <taxon>Cyanobacteriota</taxon>
        <taxon>Cyanophyceae</taxon>
        <taxon>Oscillatoriophycideae</taxon>
        <taxon>Chroococcales</taxon>
        <taxon>Aphanothecaceae</taxon>
        <taxon>Gloeothece</taxon>
        <taxon>Gloeothece verrucosa</taxon>
    </lineage>
</organism>
<dbReference type="EMBL" id="CP002198">
    <property type="protein sequence ID" value="ADN13882.1"/>
    <property type="molecule type" value="Genomic_DNA"/>
</dbReference>
<dbReference type="GO" id="GO:0035888">
    <property type="term" value="F:isoguanine deaminase activity"/>
    <property type="evidence" value="ECO:0007669"/>
    <property type="project" value="TreeGrafter"/>
</dbReference>
<dbReference type="RefSeq" id="WP_013321988.1">
    <property type="nucleotide sequence ID" value="NC_014501.1"/>
</dbReference>
<proteinExistence type="predicted"/>
<dbReference type="InterPro" id="IPR011059">
    <property type="entry name" value="Metal-dep_hydrolase_composite"/>
</dbReference>
<dbReference type="eggNOG" id="COG0402">
    <property type="taxonomic scope" value="Bacteria"/>
</dbReference>
<dbReference type="Gene3D" id="3.20.20.140">
    <property type="entry name" value="Metal-dependent hydrolases"/>
    <property type="match status" value="1"/>
</dbReference>
<keyword evidence="1" id="KW-0479">Metal-binding</keyword>
<dbReference type="KEGG" id="cyj:Cyan7822_1898"/>
<evidence type="ECO:0000313" key="4">
    <source>
        <dbReference type="EMBL" id="ADN13882.1"/>
    </source>
</evidence>
<dbReference type="NCBIfam" id="NF005759">
    <property type="entry name" value="PRK07583.1"/>
    <property type="match status" value="1"/>
</dbReference>
<protein>
    <submittedName>
        <fullName evidence="4">Amidohydrolase 3</fullName>
    </submittedName>
</protein>
<feature type="domain" description="Amidohydrolase 3" evidence="3">
    <location>
        <begin position="193"/>
        <end position="406"/>
    </location>
</feature>
<dbReference type="HOGENOM" id="CLU_031758_5_1_3"/>
<dbReference type="InterPro" id="IPR013108">
    <property type="entry name" value="Amidohydro_3"/>
</dbReference>
<keyword evidence="5" id="KW-1185">Reference proteome</keyword>
<evidence type="ECO:0000256" key="1">
    <source>
        <dbReference type="ARBA" id="ARBA00022723"/>
    </source>
</evidence>
<dbReference type="InterPro" id="IPR052349">
    <property type="entry name" value="Metallo-hydrolase_Enzymes"/>
</dbReference>
<dbReference type="STRING" id="497965.Cyan7822_1898"/>
<accession>E0UAN0</accession>